<organism evidence="3 4">
    <name type="scientific">Phaeovulum vinaykumarii</name>
    <dbReference type="NCBI Taxonomy" id="407234"/>
    <lineage>
        <taxon>Bacteria</taxon>
        <taxon>Pseudomonadati</taxon>
        <taxon>Pseudomonadota</taxon>
        <taxon>Alphaproteobacteria</taxon>
        <taxon>Rhodobacterales</taxon>
        <taxon>Paracoccaceae</taxon>
        <taxon>Phaeovulum</taxon>
    </lineage>
</organism>
<dbReference type="Proteomes" id="UP000186098">
    <property type="component" value="Unassembled WGS sequence"/>
</dbReference>
<evidence type="ECO:0000313" key="4">
    <source>
        <dbReference type="Proteomes" id="UP000186098"/>
    </source>
</evidence>
<dbReference type="AlphaFoldDB" id="A0A1N7K848"/>
<proteinExistence type="predicted"/>
<keyword evidence="2" id="KW-0812">Transmembrane</keyword>
<feature type="region of interest" description="Disordered" evidence="1">
    <location>
        <begin position="150"/>
        <end position="186"/>
    </location>
</feature>
<protein>
    <submittedName>
        <fullName evidence="3">Lipopolysaccharide export system protein LptC</fullName>
    </submittedName>
</protein>
<accession>A0A1N7K848</accession>
<gene>
    <name evidence="3" type="ORF">SAMN05421795_101697</name>
</gene>
<feature type="transmembrane region" description="Helical" evidence="2">
    <location>
        <begin position="12"/>
        <end position="34"/>
    </location>
</feature>
<dbReference type="OrthoDB" id="7871110at2"/>
<evidence type="ECO:0000313" key="3">
    <source>
        <dbReference type="EMBL" id="SIS57759.1"/>
    </source>
</evidence>
<dbReference type="STRING" id="407234.SAMN05421795_101697"/>
<evidence type="ECO:0000256" key="2">
    <source>
        <dbReference type="SAM" id="Phobius"/>
    </source>
</evidence>
<dbReference type="RefSeq" id="WP_076363481.1">
    <property type="nucleotide sequence ID" value="NZ_FTOM01000001.1"/>
</dbReference>
<keyword evidence="4" id="KW-1185">Reference proteome</keyword>
<evidence type="ECO:0000256" key="1">
    <source>
        <dbReference type="SAM" id="MobiDB-lite"/>
    </source>
</evidence>
<sequence length="204" mass="21774">MRHGSDNIHSRIVAWLKIVLPLTALILLSTMFLFSDRIDPSDAVPYSDVDVEQLAREPQMGGAEYSGLTQDGAALTVWARQARPDPDTPGRGQVEAMTARLETASGLVARLAARGGAIDTARGEIELVGAVEINTSDGYRLSSDRVEGRTDASWLKSPGPVSGTGPLGRINAGAMELSPRPDDPEGTHVLVFNGGVKLIYRPKD</sequence>
<dbReference type="EMBL" id="FTOM01000001">
    <property type="protein sequence ID" value="SIS57759.1"/>
    <property type="molecule type" value="Genomic_DNA"/>
</dbReference>
<reference evidence="4" key="1">
    <citation type="submission" date="2017-01" db="EMBL/GenBank/DDBJ databases">
        <authorList>
            <person name="Varghese N."/>
            <person name="Submissions S."/>
        </authorList>
    </citation>
    <scope>NUCLEOTIDE SEQUENCE [LARGE SCALE GENOMIC DNA]</scope>
    <source>
        <strain evidence="4">DSM 18714</strain>
    </source>
</reference>
<name>A0A1N7K848_9RHOB</name>
<keyword evidence="2" id="KW-0472">Membrane</keyword>
<keyword evidence="2" id="KW-1133">Transmembrane helix</keyword>